<keyword evidence="1" id="KW-0812">Transmembrane</keyword>
<dbReference type="KEGG" id="bte:BTH_I2796"/>
<feature type="domain" description="Phospholipase D-like" evidence="2">
    <location>
        <begin position="84"/>
        <end position="204"/>
    </location>
</feature>
<keyword evidence="1" id="KW-0472">Membrane</keyword>
<evidence type="ECO:0000256" key="1">
    <source>
        <dbReference type="SAM" id="Phobius"/>
    </source>
</evidence>
<dbReference type="InterPro" id="IPR025202">
    <property type="entry name" value="PLD-like_dom"/>
</dbReference>
<organism evidence="3 4">
    <name type="scientific">Burkholderia thailandensis (strain ATCC 700388 / DSM 13276 / CCUG 48851 / CIP 106301 / E264)</name>
    <dbReference type="NCBI Taxonomy" id="271848"/>
    <lineage>
        <taxon>Bacteria</taxon>
        <taxon>Pseudomonadati</taxon>
        <taxon>Pseudomonadota</taxon>
        <taxon>Betaproteobacteria</taxon>
        <taxon>Burkholderiales</taxon>
        <taxon>Burkholderiaceae</taxon>
        <taxon>Burkholderia</taxon>
        <taxon>pseudomallei group</taxon>
    </lineage>
</organism>
<keyword evidence="4" id="KW-1185">Reference proteome</keyword>
<evidence type="ECO:0000313" key="3">
    <source>
        <dbReference type="EMBL" id="ABC38264.1"/>
    </source>
</evidence>
<protein>
    <recommendedName>
        <fullName evidence="2">Phospholipase D-like domain-containing protein</fullName>
    </recommendedName>
</protein>
<dbReference type="Pfam" id="PF13091">
    <property type="entry name" value="PLDc_2"/>
    <property type="match status" value="1"/>
</dbReference>
<dbReference type="HOGENOM" id="CLU_127521_0_0_4"/>
<dbReference type="EMBL" id="CP000086">
    <property type="protein sequence ID" value="ABC38264.1"/>
    <property type="molecule type" value="Genomic_DNA"/>
</dbReference>
<evidence type="ECO:0000259" key="2">
    <source>
        <dbReference type="Pfam" id="PF13091"/>
    </source>
</evidence>
<gene>
    <name evidence="3" type="ordered locus">BTH_I2796</name>
</gene>
<name>Q2SUU1_BURTA</name>
<feature type="transmembrane region" description="Helical" evidence="1">
    <location>
        <begin position="31"/>
        <end position="52"/>
    </location>
</feature>
<proteinExistence type="predicted"/>
<evidence type="ECO:0000313" key="4">
    <source>
        <dbReference type="Proteomes" id="UP000001930"/>
    </source>
</evidence>
<dbReference type="SUPFAM" id="SSF56024">
    <property type="entry name" value="Phospholipase D/nuclease"/>
    <property type="match status" value="1"/>
</dbReference>
<sequence>MHARRRAARTHLDETVCNEIGRRYNCRPMTYRVRFAPVFSFFCALLCAAPALEFARAAQMPSRDAVPGGAYFDADVGSTDIEVDLIRRAHARVLVAGGASVPAAVASALCAARGRGVDVRVVLDRTGRATRYSGAAFLASAGVDVVLSDRVPNAHGPFVVVDDAVVLGSASFAQIHDERAAGNFNVFYRAPQLAQSYATEFWRLYGLARR</sequence>
<dbReference type="AlphaFoldDB" id="Q2SUU1"/>
<reference evidence="3 4" key="1">
    <citation type="journal article" date="2005" name="BMC Genomics">
        <title>Bacterial genome adaptation to niches: divergence of the potential virulence genes in three Burkholderia species of different survival strategies.</title>
        <authorList>
            <person name="Kim H.S."/>
            <person name="Schell M.A."/>
            <person name="Yu Y."/>
            <person name="Ulrich R.L."/>
            <person name="Sarria S.H."/>
            <person name="Nierman W.C."/>
            <person name="DeShazer D."/>
        </authorList>
    </citation>
    <scope>NUCLEOTIDE SEQUENCE [LARGE SCALE GENOMIC DNA]</scope>
    <source>
        <strain evidence="4">ATCC 700388 / DSM 13276 / CCUG 48851 / CIP 106301 / E264</strain>
    </source>
</reference>
<dbReference type="Proteomes" id="UP000001930">
    <property type="component" value="Chromosome I"/>
</dbReference>
<accession>Q2SUU1</accession>
<dbReference type="Gene3D" id="3.30.870.10">
    <property type="entry name" value="Endonuclease Chain A"/>
    <property type="match status" value="1"/>
</dbReference>
<keyword evidence="1" id="KW-1133">Transmembrane helix</keyword>